<evidence type="ECO:0000313" key="1">
    <source>
        <dbReference type="EMBL" id="KKM79292.1"/>
    </source>
</evidence>
<proteinExistence type="predicted"/>
<accession>A0A0F9ND45</accession>
<evidence type="ECO:0008006" key="2">
    <source>
        <dbReference type="Google" id="ProtNLM"/>
    </source>
</evidence>
<sequence>MIEVAKKSINFIALGTYNKLENFIHNYIPLNSQNQFINRLNSLQQIRHREYVQNHIRYDFQYIPNKISSINNSILRNTLLSHFTRLFEGKLPDAFFSFNYNPRVSDLYLKGVRQKGHKQEDLSSYDIERYLFNPLVKNGKIIVYNKSFFLCKITNNFITYYNNKFSSIPHHTPILREILSIQHESFSIETPVWLYLSNRQEYLTGHIDLNLTSKNIIYVSDYKSSITDMIRSLPQVSTYGLLLGNNLNNTNNSFNFKINCVTFSKDLAYSYNPNILNKEILDFVKLMNKKRNNRLMDRSGNDLEDLIKEIIYNL</sequence>
<comment type="caution">
    <text evidence="1">The sequence shown here is derived from an EMBL/GenBank/DDBJ whole genome shotgun (WGS) entry which is preliminary data.</text>
</comment>
<protein>
    <recommendedName>
        <fullName evidence="2">PD-(D/E)XK endonuclease-like domain-containing protein</fullName>
    </recommendedName>
</protein>
<gene>
    <name evidence="1" type="ORF">LCGC14_1351360</name>
</gene>
<organism evidence="1">
    <name type="scientific">marine sediment metagenome</name>
    <dbReference type="NCBI Taxonomy" id="412755"/>
    <lineage>
        <taxon>unclassified sequences</taxon>
        <taxon>metagenomes</taxon>
        <taxon>ecological metagenomes</taxon>
    </lineage>
</organism>
<dbReference type="AlphaFoldDB" id="A0A0F9ND45"/>
<name>A0A0F9ND45_9ZZZZ</name>
<dbReference type="EMBL" id="LAZR01008353">
    <property type="protein sequence ID" value="KKM79292.1"/>
    <property type="molecule type" value="Genomic_DNA"/>
</dbReference>
<reference evidence="1" key="1">
    <citation type="journal article" date="2015" name="Nature">
        <title>Complex archaea that bridge the gap between prokaryotes and eukaryotes.</title>
        <authorList>
            <person name="Spang A."/>
            <person name="Saw J.H."/>
            <person name="Jorgensen S.L."/>
            <person name="Zaremba-Niedzwiedzka K."/>
            <person name="Martijn J."/>
            <person name="Lind A.E."/>
            <person name="van Eijk R."/>
            <person name="Schleper C."/>
            <person name="Guy L."/>
            <person name="Ettema T.J."/>
        </authorList>
    </citation>
    <scope>NUCLEOTIDE SEQUENCE</scope>
</reference>